<feature type="region of interest" description="Disordered" evidence="4">
    <location>
        <begin position="168"/>
        <end position="198"/>
    </location>
</feature>
<dbReference type="PANTHER" id="PTHR15963">
    <property type="entry name" value="GENERAL RECEPTOR FOR PHOSPHOINOSITIDES 1-ASSOCIATED SCAFFOLD PROTEIN-RELATED"/>
    <property type="match status" value="1"/>
</dbReference>
<keyword evidence="7" id="KW-1185">Reference proteome</keyword>
<dbReference type="Proteomes" id="UP000727407">
    <property type="component" value="Unassembled WGS sequence"/>
</dbReference>
<dbReference type="Gene3D" id="2.30.42.10">
    <property type="match status" value="1"/>
</dbReference>
<evidence type="ECO:0000313" key="7">
    <source>
        <dbReference type="Proteomes" id="UP000727407"/>
    </source>
</evidence>
<evidence type="ECO:0000259" key="5">
    <source>
        <dbReference type="PROSITE" id="PS50106"/>
    </source>
</evidence>
<dbReference type="EMBL" id="QNUK01000324">
    <property type="protein sequence ID" value="KAF5895415.1"/>
    <property type="molecule type" value="Genomic_DNA"/>
</dbReference>
<feature type="coiled-coil region" evidence="3">
    <location>
        <begin position="129"/>
        <end position="167"/>
    </location>
</feature>
<dbReference type="InterPro" id="IPR036034">
    <property type="entry name" value="PDZ_sf"/>
</dbReference>
<dbReference type="GO" id="GO:0005737">
    <property type="term" value="C:cytoplasm"/>
    <property type="evidence" value="ECO:0007669"/>
    <property type="project" value="UniProtKB-SubCell"/>
</dbReference>
<dbReference type="AlphaFoldDB" id="A0A8J4UIR0"/>
<dbReference type="Pfam" id="PF00595">
    <property type="entry name" value="PDZ"/>
    <property type="match status" value="1"/>
</dbReference>
<dbReference type="PANTHER" id="PTHR15963:SF1">
    <property type="entry name" value="CYTOHESIN-INTERACTING PROTEIN"/>
    <property type="match status" value="1"/>
</dbReference>
<organism evidence="6 7">
    <name type="scientific">Clarias magur</name>
    <name type="common">Asian catfish</name>
    <name type="synonym">Macropteronotus magur</name>
    <dbReference type="NCBI Taxonomy" id="1594786"/>
    <lineage>
        <taxon>Eukaryota</taxon>
        <taxon>Metazoa</taxon>
        <taxon>Chordata</taxon>
        <taxon>Craniata</taxon>
        <taxon>Vertebrata</taxon>
        <taxon>Euteleostomi</taxon>
        <taxon>Actinopterygii</taxon>
        <taxon>Neopterygii</taxon>
        <taxon>Teleostei</taxon>
        <taxon>Ostariophysi</taxon>
        <taxon>Siluriformes</taxon>
        <taxon>Clariidae</taxon>
        <taxon>Clarias</taxon>
    </lineage>
</organism>
<dbReference type="PROSITE" id="PS50106">
    <property type="entry name" value="PDZ"/>
    <property type="match status" value="1"/>
</dbReference>
<gene>
    <name evidence="6" type="ORF">DAT39_014897</name>
</gene>
<proteinExistence type="predicted"/>
<accession>A0A8J4UIR0</accession>
<sequence length="198" mass="22072">MSSVMLIKSLLRKSSRAACVTREGQARTGMMAQTKHSTHYYERQNVTMSKKDTEAFGFNIRTYEDNTTDTTEPLTCVCLVKENSPAESAGLKTGDVILSVNSICVKGFEHEQIVDLVQKGSCVLKMEIVRGTAVKQKELQKKLEQLQRQLREKREELQKLIAQEERLGGGELRGTQSPSRLASPQDLTLSSGLLPLQT</sequence>
<evidence type="ECO:0000256" key="4">
    <source>
        <dbReference type="SAM" id="MobiDB-lite"/>
    </source>
</evidence>
<dbReference type="SUPFAM" id="SSF50156">
    <property type="entry name" value="PDZ domain-like"/>
    <property type="match status" value="1"/>
</dbReference>
<dbReference type="InterPro" id="IPR052122">
    <property type="entry name" value="Intracell_Traff_Signaling_Reg"/>
</dbReference>
<feature type="domain" description="PDZ" evidence="5">
    <location>
        <begin position="45"/>
        <end position="132"/>
    </location>
</feature>
<comment type="caution">
    <text evidence="6">The sequence shown here is derived from an EMBL/GenBank/DDBJ whole genome shotgun (WGS) entry which is preliminary data.</text>
</comment>
<evidence type="ECO:0000256" key="2">
    <source>
        <dbReference type="ARBA" id="ARBA00022490"/>
    </source>
</evidence>
<evidence type="ECO:0000256" key="3">
    <source>
        <dbReference type="SAM" id="Coils"/>
    </source>
</evidence>
<evidence type="ECO:0000256" key="1">
    <source>
        <dbReference type="ARBA" id="ARBA00004496"/>
    </source>
</evidence>
<name>A0A8J4UIR0_CLAMG</name>
<keyword evidence="3" id="KW-0175">Coiled coil</keyword>
<evidence type="ECO:0000313" key="6">
    <source>
        <dbReference type="EMBL" id="KAF5895415.1"/>
    </source>
</evidence>
<feature type="compositionally biased region" description="Polar residues" evidence="4">
    <location>
        <begin position="175"/>
        <end position="198"/>
    </location>
</feature>
<reference evidence="6" key="1">
    <citation type="submission" date="2020-07" db="EMBL/GenBank/DDBJ databases">
        <title>Clarias magur genome sequencing, assembly and annotation.</title>
        <authorList>
            <person name="Kushwaha B."/>
            <person name="Kumar R."/>
            <person name="Das P."/>
            <person name="Joshi C.G."/>
            <person name="Kumar D."/>
            <person name="Nagpure N.S."/>
            <person name="Pandey M."/>
            <person name="Agarwal S."/>
            <person name="Srivastava S."/>
            <person name="Singh M."/>
            <person name="Sahoo L."/>
            <person name="Jayasankar P."/>
            <person name="Meher P.K."/>
            <person name="Koringa P.G."/>
            <person name="Iquebal M.A."/>
            <person name="Das S.P."/>
            <person name="Bit A."/>
            <person name="Patnaik S."/>
            <person name="Patel N."/>
            <person name="Shah T.M."/>
            <person name="Hinsu A."/>
            <person name="Jena J.K."/>
        </authorList>
    </citation>
    <scope>NUCLEOTIDE SEQUENCE</scope>
    <source>
        <strain evidence="6">CIFAMagur01</strain>
        <tissue evidence="6">Testis</tissue>
    </source>
</reference>
<protein>
    <submittedName>
        <fullName evidence="6">Cytohesin-interacting protein-like</fullName>
    </submittedName>
</protein>
<dbReference type="OrthoDB" id="10041077at2759"/>
<dbReference type="SMART" id="SM00228">
    <property type="entry name" value="PDZ"/>
    <property type="match status" value="1"/>
</dbReference>
<comment type="subcellular location">
    <subcellularLocation>
        <location evidence="1">Cytoplasm</location>
    </subcellularLocation>
</comment>
<keyword evidence="2" id="KW-0963">Cytoplasm</keyword>
<dbReference type="InterPro" id="IPR001478">
    <property type="entry name" value="PDZ"/>
</dbReference>